<proteinExistence type="predicted"/>
<evidence type="ECO:0000313" key="1">
    <source>
        <dbReference type="EMBL" id="CUQ67416.1"/>
    </source>
</evidence>
<dbReference type="Proteomes" id="UP000066284">
    <property type="component" value="Chromosome 1"/>
</dbReference>
<protein>
    <submittedName>
        <fullName evidence="1">Uncharacterized protein</fullName>
    </submittedName>
</protein>
<sequence length="69" mass="8061">MLQTLQPTVLSLLLVIRIELRSSCDEDHWSDDSRLFAMSIVYMRANIDRGALLSAWLRQDRILDNRSLE</sequence>
<evidence type="ECO:0000313" key="2">
    <source>
        <dbReference type="Proteomes" id="UP000066284"/>
    </source>
</evidence>
<reference evidence="2" key="1">
    <citation type="submission" date="2015-09" db="EMBL/GenBank/DDBJ databases">
        <authorList>
            <person name="Daims H."/>
        </authorList>
    </citation>
    <scope>NUCLEOTIDE SEQUENCE [LARGE SCALE GENOMIC DNA]</scope>
</reference>
<gene>
    <name evidence="1" type="ORF">NITINOP_2444</name>
</gene>
<organism evidence="1 2">
    <name type="scientific">Candidatus Nitrospira inopinata</name>
    <dbReference type="NCBI Taxonomy" id="1715989"/>
    <lineage>
        <taxon>Bacteria</taxon>
        <taxon>Pseudomonadati</taxon>
        <taxon>Nitrospirota</taxon>
        <taxon>Nitrospiria</taxon>
        <taxon>Nitrospirales</taxon>
        <taxon>Nitrospiraceae</taxon>
        <taxon>Nitrospira</taxon>
    </lineage>
</organism>
<dbReference type="STRING" id="1715989.NITINOP_2444"/>
<accession>A0A0S4KW16</accession>
<keyword evidence="2" id="KW-1185">Reference proteome</keyword>
<dbReference type="KEGG" id="nio:NITINOP_2444"/>
<name>A0A0S4KW16_9BACT</name>
<dbReference type="AlphaFoldDB" id="A0A0S4KW16"/>
<dbReference type="EMBL" id="LN885086">
    <property type="protein sequence ID" value="CUQ67416.1"/>
    <property type="molecule type" value="Genomic_DNA"/>
</dbReference>